<name>A0AAE0GPI0_9CHLO</name>
<dbReference type="AlphaFoldDB" id="A0AAE0GPI0"/>
<dbReference type="EMBL" id="LGRX02003667">
    <property type="protein sequence ID" value="KAK3281887.1"/>
    <property type="molecule type" value="Genomic_DNA"/>
</dbReference>
<evidence type="ECO:0000313" key="1">
    <source>
        <dbReference type="EMBL" id="KAK3281887.1"/>
    </source>
</evidence>
<comment type="caution">
    <text evidence="1">The sequence shown here is derived from an EMBL/GenBank/DDBJ whole genome shotgun (WGS) entry which is preliminary data.</text>
</comment>
<sequence>MRKPSFFKKSSVGDLADAFKEFEFVAVDHPNIKKSMKLDMRLHIYEGNTNNAVALANYICAPPVTGDELVAFIYFADRCRDYCAFLLPITWVNPKDEIQRAWWGKKCLEEKAYMLSASAGKRVDGYRELEIQGPERPILKVYE</sequence>
<gene>
    <name evidence="1" type="ORF">CYMTET_10348</name>
</gene>
<reference evidence="1 2" key="1">
    <citation type="journal article" date="2015" name="Genome Biol. Evol.">
        <title>Comparative Genomics of a Bacterivorous Green Alga Reveals Evolutionary Causalities and Consequences of Phago-Mixotrophic Mode of Nutrition.</title>
        <authorList>
            <person name="Burns J.A."/>
            <person name="Paasch A."/>
            <person name="Narechania A."/>
            <person name="Kim E."/>
        </authorList>
    </citation>
    <scope>NUCLEOTIDE SEQUENCE [LARGE SCALE GENOMIC DNA]</scope>
    <source>
        <strain evidence="1 2">PLY_AMNH</strain>
    </source>
</reference>
<protein>
    <submittedName>
        <fullName evidence="1">Uncharacterized protein</fullName>
    </submittedName>
</protein>
<proteinExistence type="predicted"/>
<keyword evidence="2" id="KW-1185">Reference proteome</keyword>
<accession>A0AAE0GPI0</accession>
<evidence type="ECO:0000313" key="2">
    <source>
        <dbReference type="Proteomes" id="UP001190700"/>
    </source>
</evidence>
<dbReference type="Proteomes" id="UP001190700">
    <property type="component" value="Unassembled WGS sequence"/>
</dbReference>
<organism evidence="1 2">
    <name type="scientific">Cymbomonas tetramitiformis</name>
    <dbReference type="NCBI Taxonomy" id="36881"/>
    <lineage>
        <taxon>Eukaryota</taxon>
        <taxon>Viridiplantae</taxon>
        <taxon>Chlorophyta</taxon>
        <taxon>Pyramimonadophyceae</taxon>
        <taxon>Pyramimonadales</taxon>
        <taxon>Pyramimonadaceae</taxon>
        <taxon>Cymbomonas</taxon>
    </lineage>
</organism>